<accession>A0ABQ5DKS6</accession>
<organism evidence="1 2">
    <name type="scientific">Tanacetum coccineum</name>
    <dbReference type="NCBI Taxonomy" id="301880"/>
    <lineage>
        <taxon>Eukaryota</taxon>
        <taxon>Viridiplantae</taxon>
        <taxon>Streptophyta</taxon>
        <taxon>Embryophyta</taxon>
        <taxon>Tracheophyta</taxon>
        <taxon>Spermatophyta</taxon>
        <taxon>Magnoliopsida</taxon>
        <taxon>eudicotyledons</taxon>
        <taxon>Gunneridae</taxon>
        <taxon>Pentapetalae</taxon>
        <taxon>asterids</taxon>
        <taxon>campanulids</taxon>
        <taxon>Asterales</taxon>
        <taxon>Asteraceae</taxon>
        <taxon>Asteroideae</taxon>
        <taxon>Anthemideae</taxon>
        <taxon>Anthemidinae</taxon>
        <taxon>Tanacetum</taxon>
    </lineage>
</organism>
<evidence type="ECO:0000313" key="1">
    <source>
        <dbReference type="EMBL" id="GJT37694.1"/>
    </source>
</evidence>
<keyword evidence="2" id="KW-1185">Reference proteome</keyword>
<proteinExistence type="predicted"/>
<gene>
    <name evidence="1" type="ORF">Tco_0937559</name>
</gene>
<name>A0ABQ5DKS6_9ASTR</name>
<comment type="caution">
    <text evidence="1">The sequence shown here is derived from an EMBL/GenBank/DDBJ whole genome shotgun (WGS) entry which is preliminary data.</text>
</comment>
<sequence length="107" mass="11797">MATSFSSSSSLLTKPYISQLPIKLTKLTNLRPNPSPISCVMTNPSTNLTAVPGSDETVITLRPDILGRFGKFGGKYVPETLMYALTELEDAFRALASDNDFQYFEQE</sequence>
<dbReference type="Gene3D" id="3.40.50.1100">
    <property type="match status" value="1"/>
</dbReference>
<protein>
    <submittedName>
        <fullName evidence="1">Tryptophan synthase beta chain 1</fullName>
    </submittedName>
</protein>
<dbReference type="EMBL" id="BQNB010015245">
    <property type="protein sequence ID" value="GJT37694.1"/>
    <property type="molecule type" value="Genomic_DNA"/>
</dbReference>
<dbReference type="Proteomes" id="UP001151760">
    <property type="component" value="Unassembled WGS sequence"/>
</dbReference>
<dbReference type="InterPro" id="IPR036052">
    <property type="entry name" value="TrpB-like_PALP_sf"/>
</dbReference>
<reference evidence="1" key="2">
    <citation type="submission" date="2022-01" db="EMBL/GenBank/DDBJ databases">
        <authorList>
            <person name="Yamashiro T."/>
            <person name="Shiraishi A."/>
            <person name="Satake H."/>
            <person name="Nakayama K."/>
        </authorList>
    </citation>
    <scope>NUCLEOTIDE SEQUENCE</scope>
</reference>
<reference evidence="1" key="1">
    <citation type="journal article" date="2022" name="Int. J. Mol. Sci.">
        <title>Draft Genome of Tanacetum Coccineum: Genomic Comparison of Closely Related Tanacetum-Family Plants.</title>
        <authorList>
            <person name="Yamashiro T."/>
            <person name="Shiraishi A."/>
            <person name="Nakayama K."/>
            <person name="Satake H."/>
        </authorList>
    </citation>
    <scope>NUCLEOTIDE SEQUENCE</scope>
</reference>
<evidence type="ECO:0000313" key="2">
    <source>
        <dbReference type="Proteomes" id="UP001151760"/>
    </source>
</evidence>